<dbReference type="NCBIfam" id="TIGR01509">
    <property type="entry name" value="HAD-SF-IA-v3"/>
    <property type="match status" value="1"/>
</dbReference>
<dbReference type="InterPro" id="IPR036412">
    <property type="entry name" value="HAD-like_sf"/>
</dbReference>
<dbReference type="InterPro" id="IPR006439">
    <property type="entry name" value="HAD-SF_hydro_IA"/>
</dbReference>
<dbReference type="NCBIfam" id="TIGR01549">
    <property type="entry name" value="HAD-SF-IA-v1"/>
    <property type="match status" value="1"/>
</dbReference>
<reference evidence="1" key="1">
    <citation type="submission" date="2024-07" db="EMBL/GenBank/DDBJ databases">
        <title>Complete genome sequence of Verrucomicrobiaceae bacterium NT6N.</title>
        <authorList>
            <person name="Huang C."/>
            <person name="Takami H."/>
            <person name="Hamasaki K."/>
        </authorList>
    </citation>
    <scope>NUCLEOTIDE SEQUENCE</scope>
    <source>
        <strain evidence="1">NT6N</strain>
    </source>
</reference>
<dbReference type="SFLD" id="SFLDG01129">
    <property type="entry name" value="C1.5:_HAD__Beta-PGM__Phosphata"/>
    <property type="match status" value="1"/>
</dbReference>
<accession>A0AAT9FS79</accession>
<gene>
    <name evidence="1" type="primary">yihX</name>
    <name evidence="1" type="ORF">NT6N_38280</name>
</gene>
<protein>
    <submittedName>
        <fullName evidence="1">Alpha-D-glucose 1-phosphate phosphatase YihX</fullName>
    </submittedName>
</protein>
<name>A0AAT9FS79_9BACT</name>
<proteinExistence type="predicted"/>
<dbReference type="InterPro" id="IPR023214">
    <property type="entry name" value="HAD_sf"/>
</dbReference>
<dbReference type="PANTHER" id="PTHR43611:SF3">
    <property type="entry name" value="FLAVIN MONONUCLEOTIDE HYDROLASE 1, CHLOROPLATIC"/>
    <property type="match status" value="1"/>
</dbReference>
<dbReference type="CDD" id="cd02603">
    <property type="entry name" value="HAD_sEH-N_like"/>
    <property type="match status" value="1"/>
</dbReference>
<evidence type="ECO:0000313" key="1">
    <source>
        <dbReference type="EMBL" id="BDS08788.1"/>
    </source>
</evidence>
<organism evidence="1">
    <name type="scientific">Oceaniferula spumae</name>
    <dbReference type="NCBI Taxonomy" id="2979115"/>
    <lineage>
        <taxon>Bacteria</taxon>
        <taxon>Pseudomonadati</taxon>
        <taxon>Verrucomicrobiota</taxon>
        <taxon>Verrucomicrobiia</taxon>
        <taxon>Verrucomicrobiales</taxon>
        <taxon>Verrucomicrobiaceae</taxon>
        <taxon>Oceaniferula</taxon>
    </lineage>
</organism>
<dbReference type="SUPFAM" id="SSF56784">
    <property type="entry name" value="HAD-like"/>
    <property type="match status" value="1"/>
</dbReference>
<dbReference type="SFLD" id="SFLDS00003">
    <property type="entry name" value="Haloacid_Dehalogenase"/>
    <property type="match status" value="1"/>
</dbReference>
<dbReference type="Pfam" id="PF00702">
    <property type="entry name" value="Hydrolase"/>
    <property type="match status" value="1"/>
</dbReference>
<dbReference type="InterPro" id="IPR023198">
    <property type="entry name" value="PGP-like_dom2"/>
</dbReference>
<dbReference type="Gene3D" id="1.10.150.240">
    <property type="entry name" value="Putative phosphatase, domain 2"/>
    <property type="match status" value="1"/>
</dbReference>
<dbReference type="KEGG" id="osu:NT6N_38280"/>
<dbReference type="Gene3D" id="3.40.50.1000">
    <property type="entry name" value="HAD superfamily/HAD-like"/>
    <property type="match status" value="1"/>
</dbReference>
<dbReference type="EMBL" id="AP026866">
    <property type="protein sequence ID" value="BDS08788.1"/>
    <property type="molecule type" value="Genomic_DNA"/>
</dbReference>
<dbReference type="PANTHER" id="PTHR43611">
    <property type="entry name" value="ALPHA-D-GLUCOSE 1-PHOSPHATE PHOSPHATASE"/>
    <property type="match status" value="1"/>
</dbReference>
<dbReference type="AlphaFoldDB" id="A0AAT9FS79"/>
<sequence length="199" mass="22997">MDILFDIGNVIIGVDFLPSLRSLLPIGLSEADSNQRLDRMIERKDEFEAGRIDEDSYFSWCAETIGFTGSREEFLRAWVSIFDPNMPMWDTIHRLHEEGHRLILFSNINNPHKDFLMEKYPIFSKFEGGVFSFETGHIKPEPEIYQLAIDQWNLDPANTIYIDDLAANIAAGEKAGLRCHMYSMDSHDQFSTWLTQQIS</sequence>